<protein>
    <recommendedName>
        <fullName evidence="11">Arginine--tRNA ligase</fullName>
        <ecNumber evidence="11">6.1.1.19</ecNumber>
    </recommendedName>
    <alternativeName>
        <fullName evidence="11">Arginyl-tRNA synthetase</fullName>
        <shortName evidence="11">ArgRS</shortName>
    </alternativeName>
</protein>
<evidence type="ECO:0000256" key="11">
    <source>
        <dbReference type="HAMAP-Rule" id="MF_00123"/>
    </source>
</evidence>
<accession>A0A9W7Q544</accession>
<dbReference type="PANTHER" id="PTHR11956:SF5">
    <property type="entry name" value="ARGININE--TRNA LIGASE, CYTOPLASMIC"/>
    <property type="match status" value="1"/>
</dbReference>
<feature type="short sequence motif" description="'HIGH' region" evidence="11">
    <location>
        <begin position="132"/>
        <end position="142"/>
    </location>
</feature>
<evidence type="ECO:0000256" key="8">
    <source>
        <dbReference type="ARBA" id="ARBA00022917"/>
    </source>
</evidence>
<keyword evidence="4 11" id="KW-0963">Cytoplasm</keyword>
<dbReference type="InterPro" id="IPR005148">
    <property type="entry name" value="Arg-tRNA-synth_N"/>
</dbReference>
<reference evidence="15 16" key="1">
    <citation type="submission" date="2018-08" db="EMBL/GenBank/DDBJ databases">
        <title>Bacillus phenotypic plasticity.</title>
        <authorList>
            <person name="Hurtado E."/>
        </authorList>
    </citation>
    <scope>NUCLEOTIDE SEQUENCE [LARGE SCALE GENOMIC DNA]</scope>
    <source>
        <strain evidence="15 16">111b</strain>
    </source>
</reference>
<evidence type="ECO:0000256" key="9">
    <source>
        <dbReference type="ARBA" id="ARBA00023146"/>
    </source>
</evidence>
<dbReference type="InterPro" id="IPR001278">
    <property type="entry name" value="Arg-tRNA-ligase"/>
</dbReference>
<keyword evidence="9 11" id="KW-0030">Aminoacyl-tRNA synthetase</keyword>
<comment type="caution">
    <text evidence="15">The sequence shown here is derived from an EMBL/GenBank/DDBJ whole genome shotgun (WGS) entry which is preliminary data.</text>
</comment>
<feature type="domain" description="DALR anticodon binding" evidence="13">
    <location>
        <begin position="437"/>
        <end position="556"/>
    </location>
</feature>
<comment type="subunit">
    <text evidence="3 11">Monomer.</text>
</comment>
<sequence length="556" mass="62249">MNSLEQVKGLIKEEIQAAVLKAELATEEQIPNVVLESPKDKTNGDFSTNMAMQLARVAKKAPRMIAEELVANFDKAKASIEKIEIAGPGFINFYMDNSYLTDLIPTIVNAGEAYGETNTGKGEKVQVEFVSANPTGDLHLGHARGAAVGDTLCNVLAKAGYDVSREYYINDAGNQIHNLALSVEARYMQALGLDKEMPEDGYHGADIIGIGKRLAEEFGDRYAKADAEESYEFYRSYGLKYELAKLQKDLESFRVKFDVWFSETSLYKNGKIDAALTVLKERDEIFEEGGATWFRSMTYGDDKNRVLIKNDGSYTYLTPDIAYHRDKLERGFDKLINIWGADHHGYIPRMKAAIQALGYDKETLEVEIIQMVQLYQNGEKMKMSKRTGKAVTLRELMEEVGVDAMRYFFAMRSGDSHLDFDMDLAVSKSNENPVYYAQYAHARVCSILRQGEELGLAADGDVNYKLVTSEKEVELLKKLGEFPAVVADAAQKRLPHRTTSYAFELAAALHSFYNAEKVLNQDNLELSKARYELMKAVRTTLQNALAIVGVSAPEKM</sequence>
<evidence type="ECO:0000256" key="7">
    <source>
        <dbReference type="ARBA" id="ARBA00022840"/>
    </source>
</evidence>
<evidence type="ECO:0000256" key="1">
    <source>
        <dbReference type="ARBA" id="ARBA00004496"/>
    </source>
</evidence>
<dbReference type="InterPro" id="IPR009080">
    <property type="entry name" value="tRNAsynth_Ia_anticodon-bd"/>
</dbReference>
<evidence type="ECO:0000256" key="4">
    <source>
        <dbReference type="ARBA" id="ARBA00022490"/>
    </source>
</evidence>
<dbReference type="InterPro" id="IPR014729">
    <property type="entry name" value="Rossmann-like_a/b/a_fold"/>
</dbReference>
<dbReference type="SMART" id="SM01016">
    <property type="entry name" value="Arg_tRNA_synt_N"/>
    <property type="match status" value="1"/>
</dbReference>
<dbReference type="FunFam" id="3.40.50.620:FF:000062">
    <property type="entry name" value="Arginine--tRNA ligase"/>
    <property type="match status" value="1"/>
</dbReference>
<dbReference type="InterPro" id="IPR036695">
    <property type="entry name" value="Arg-tRNA-synth_N_sf"/>
</dbReference>
<dbReference type="NCBIfam" id="TIGR00456">
    <property type="entry name" value="argS"/>
    <property type="match status" value="1"/>
</dbReference>
<organism evidence="15 16">
    <name type="scientific">Bacillus cereus</name>
    <dbReference type="NCBI Taxonomy" id="1396"/>
    <lineage>
        <taxon>Bacteria</taxon>
        <taxon>Bacillati</taxon>
        <taxon>Bacillota</taxon>
        <taxon>Bacilli</taxon>
        <taxon>Bacillales</taxon>
        <taxon>Bacillaceae</taxon>
        <taxon>Bacillus</taxon>
        <taxon>Bacillus cereus group</taxon>
    </lineage>
</organism>
<evidence type="ECO:0000259" key="14">
    <source>
        <dbReference type="SMART" id="SM01016"/>
    </source>
</evidence>
<dbReference type="PANTHER" id="PTHR11956">
    <property type="entry name" value="ARGINYL-TRNA SYNTHETASE"/>
    <property type="match status" value="1"/>
</dbReference>
<dbReference type="Gene3D" id="3.40.50.620">
    <property type="entry name" value="HUPs"/>
    <property type="match status" value="1"/>
</dbReference>
<comment type="similarity">
    <text evidence="2 11 12">Belongs to the class-I aminoacyl-tRNA synthetase family.</text>
</comment>
<comment type="subcellular location">
    <subcellularLocation>
        <location evidence="1 11">Cytoplasm</location>
    </subcellularLocation>
</comment>
<keyword evidence="6 11" id="KW-0547">Nucleotide-binding</keyword>
<dbReference type="InterPro" id="IPR008909">
    <property type="entry name" value="DALR_anticod-bd"/>
</dbReference>
<dbReference type="GO" id="GO:0005524">
    <property type="term" value="F:ATP binding"/>
    <property type="evidence" value="ECO:0007669"/>
    <property type="project" value="UniProtKB-UniRule"/>
</dbReference>
<evidence type="ECO:0000256" key="12">
    <source>
        <dbReference type="RuleBase" id="RU363038"/>
    </source>
</evidence>
<dbReference type="EC" id="6.1.1.19" evidence="11"/>
<dbReference type="Pfam" id="PF00750">
    <property type="entry name" value="tRNA-synt_1d"/>
    <property type="match status" value="1"/>
</dbReference>
<keyword evidence="7 11" id="KW-0067">ATP-binding</keyword>
<dbReference type="RefSeq" id="WP_150158276.1">
    <property type="nucleotide sequence ID" value="NZ_QSMZ01000010.1"/>
</dbReference>
<evidence type="ECO:0000256" key="10">
    <source>
        <dbReference type="ARBA" id="ARBA00049339"/>
    </source>
</evidence>
<evidence type="ECO:0000259" key="13">
    <source>
        <dbReference type="SMART" id="SM00836"/>
    </source>
</evidence>
<evidence type="ECO:0000313" key="15">
    <source>
        <dbReference type="EMBL" id="KAA6466947.1"/>
    </source>
</evidence>
<name>A0A9W7Q544_BACCE</name>
<dbReference type="FunFam" id="3.30.1360.70:FF:000003">
    <property type="entry name" value="Arginine--tRNA ligase"/>
    <property type="match status" value="1"/>
</dbReference>
<dbReference type="Gene3D" id="1.10.730.10">
    <property type="entry name" value="Isoleucyl-tRNA Synthetase, Domain 1"/>
    <property type="match status" value="1"/>
</dbReference>
<dbReference type="PRINTS" id="PR01038">
    <property type="entry name" value="TRNASYNTHARG"/>
</dbReference>
<feature type="domain" description="Arginyl tRNA synthetase N-terminal" evidence="14">
    <location>
        <begin position="5"/>
        <end position="95"/>
    </location>
</feature>
<evidence type="ECO:0000256" key="5">
    <source>
        <dbReference type="ARBA" id="ARBA00022598"/>
    </source>
</evidence>
<dbReference type="GO" id="GO:0005737">
    <property type="term" value="C:cytoplasm"/>
    <property type="evidence" value="ECO:0007669"/>
    <property type="project" value="UniProtKB-SubCell"/>
</dbReference>
<dbReference type="Pfam" id="PF05746">
    <property type="entry name" value="DALR_1"/>
    <property type="match status" value="1"/>
</dbReference>
<dbReference type="InterPro" id="IPR035684">
    <property type="entry name" value="ArgRS_core"/>
</dbReference>
<keyword evidence="5 11" id="KW-0436">Ligase</keyword>
<dbReference type="EMBL" id="QSMZ01000010">
    <property type="protein sequence ID" value="KAA6466947.1"/>
    <property type="molecule type" value="Genomic_DNA"/>
</dbReference>
<dbReference type="HAMAP" id="MF_00123">
    <property type="entry name" value="Arg_tRNA_synth"/>
    <property type="match status" value="1"/>
</dbReference>
<dbReference type="SUPFAM" id="SSF52374">
    <property type="entry name" value="Nucleotidylyl transferase"/>
    <property type="match status" value="1"/>
</dbReference>
<evidence type="ECO:0000313" key="16">
    <source>
        <dbReference type="Proteomes" id="UP000323321"/>
    </source>
</evidence>
<dbReference type="SUPFAM" id="SSF55190">
    <property type="entry name" value="Arginyl-tRNA synthetase (ArgRS), N-terminal 'additional' domain"/>
    <property type="match status" value="1"/>
</dbReference>
<dbReference type="InterPro" id="IPR001412">
    <property type="entry name" value="aa-tRNA-synth_I_CS"/>
</dbReference>
<evidence type="ECO:0000256" key="3">
    <source>
        <dbReference type="ARBA" id="ARBA00011245"/>
    </source>
</evidence>
<dbReference type="AlphaFoldDB" id="A0A9W7Q544"/>
<dbReference type="CDD" id="cd00671">
    <property type="entry name" value="ArgRS_core"/>
    <property type="match status" value="1"/>
</dbReference>
<dbReference type="SUPFAM" id="SSF47323">
    <property type="entry name" value="Anticodon-binding domain of a subclass of class I aminoacyl-tRNA synthetases"/>
    <property type="match status" value="1"/>
</dbReference>
<dbReference type="GO" id="GO:0004814">
    <property type="term" value="F:arginine-tRNA ligase activity"/>
    <property type="evidence" value="ECO:0007669"/>
    <property type="project" value="UniProtKB-UniRule"/>
</dbReference>
<proteinExistence type="inferred from homology"/>
<dbReference type="GO" id="GO:0006420">
    <property type="term" value="P:arginyl-tRNA aminoacylation"/>
    <property type="evidence" value="ECO:0007669"/>
    <property type="project" value="UniProtKB-UniRule"/>
</dbReference>
<dbReference type="PROSITE" id="PS00178">
    <property type="entry name" value="AA_TRNA_LIGASE_I"/>
    <property type="match status" value="1"/>
</dbReference>
<evidence type="ECO:0000256" key="2">
    <source>
        <dbReference type="ARBA" id="ARBA00005594"/>
    </source>
</evidence>
<dbReference type="Pfam" id="PF03485">
    <property type="entry name" value="Arg_tRNA_synt_N"/>
    <property type="match status" value="1"/>
</dbReference>
<evidence type="ECO:0000256" key="6">
    <source>
        <dbReference type="ARBA" id="ARBA00022741"/>
    </source>
</evidence>
<comment type="catalytic activity">
    <reaction evidence="10 11">
        <text>tRNA(Arg) + L-arginine + ATP = L-arginyl-tRNA(Arg) + AMP + diphosphate</text>
        <dbReference type="Rhea" id="RHEA:20301"/>
        <dbReference type="Rhea" id="RHEA-COMP:9658"/>
        <dbReference type="Rhea" id="RHEA-COMP:9673"/>
        <dbReference type="ChEBI" id="CHEBI:30616"/>
        <dbReference type="ChEBI" id="CHEBI:32682"/>
        <dbReference type="ChEBI" id="CHEBI:33019"/>
        <dbReference type="ChEBI" id="CHEBI:78442"/>
        <dbReference type="ChEBI" id="CHEBI:78513"/>
        <dbReference type="ChEBI" id="CHEBI:456215"/>
        <dbReference type="EC" id="6.1.1.19"/>
    </reaction>
</comment>
<dbReference type="SMART" id="SM00836">
    <property type="entry name" value="DALR_1"/>
    <property type="match status" value="1"/>
</dbReference>
<dbReference type="Gene3D" id="3.30.1360.70">
    <property type="entry name" value="Arginyl tRNA synthetase N-terminal domain"/>
    <property type="match status" value="1"/>
</dbReference>
<dbReference type="FunFam" id="1.10.730.10:FF:000008">
    <property type="entry name" value="Arginine--tRNA ligase"/>
    <property type="match status" value="1"/>
</dbReference>
<keyword evidence="8 11" id="KW-0648">Protein biosynthesis</keyword>
<gene>
    <name evidence="11" type="primary">argS</name>
    <name evidence="15" type="ORF">DX932_14300</name>
</gene>
<dbReference type="Proteomes" id="UP000323321">
    <property type="component" value="Unassembled WGS sequence"/>
</dbReference>